<evidence type="ECO:0000313" key="1">
    <source>
        <dbReference type="EMBL" id="MCW3485333.1"/>
    </source>
</evidence>
<keyword evidence="1" id="KW-0328">Glycosyltransferase</keyword>
<evidence type="ECO:0000313" key="2">
    <source>
        <dbReference type="Proteomes" id="UP001207742"/>
    </source>
</evidence>
<reference evidence="1 2" key="1">
    <citation type="submission" date="2022-10" db="EMBL/GenBank/DDBJ databases">
        <title>Chitinophaga nivalis PC15 sp. nov., isolated from Pyeongchang county, South Korea.</title>
        <authorList>
            <person name="Trinh H.N."/>
        </authorList>
    </citation>
    <scope>NUCLEOTIDE SEQUENCE [LARGE SCALE GENOMIC DNA]</scope>
    <source>
        <strain evidence="1 2">PC14</strain>
    </source>
</reference>
<dbReference type="Pfam" id="PF15610">
    <property type="entry name" value="PRTase_3"/>
    <property type="match status" value="1"/>
</dbReference>
<dbReference type="GO" id="GO:0016757">
    <property type="term" value="F:glycosyltransferase activity"/>
    <property type="evidence" value="ECO:0007669"/>
    <property type="project" value="UniProtKB-KW"/>
</dbReference>
<dbReference type="EMBL" id="JAPDNS010000001">
    <property type="protein sequence ID" value="MCW3485333.1"/>
    <property type="molecule type" value="Genomic_DNA"/>
</dbReference>
<dbReference type="RefSeq" id="WP_264731597.1">
    <property type="nucleotide sequence ID" value="NZ_JAPDNR010000001.1"/>
</dbReference>
<comment type="caution">
    <text evidence="1">The sequence shown here is derived from an EMBL/GenBank/DDBJ whole genome shotgun (WGS) entry which is preliminary data.</text>
</comment>
<dbReference type="InterPro" id="IPR028944">
    <property type="entry name" value="PRTase_ComF-like"/>
</dbReference>
<organism evidence="1 2">
    <name type="scientific">Chitinophaga nivalis</name>
    <dbReference type="NCBI Taxonomy" id="2991709"/>
    <lineage>
        <taxon>Bacteria</taxon>
        <taxon>Pseudomonadati</taxon>
        <taxon>Bacteroidota</taxon>
        <taxon>Chitinophagia</taxon>
        <taxon>Chitinophagales</taxon>
        <taxon>Chitinophagaceae</taxon>
        <taxon>Chitinophaga</taxon>
    </lineage>
</organism>
<gene>
    <name evidence="1" type="ORF">OL497_15590</name>
</gene>
<keyword evidence="1" id="KW-0808">Transferase</keyword>
<name>A0ABT3IMZ6_9BACT</name>
<accession>A0ABT3IMZ6</accession>
<sequence>MEARYSRYKIDDPDSCPFSELAYSRFKFGDIAYAEKFAEELFAGFIAQYSNLVLAHESIILLPSPYHTIPTASGFLCTFFKKHLNRFLFRNGKAACQEGKIHRMQTYVEDYGNMNYAQRVTLIAHDTYYLDRDFLAGKLCLFLDDIKITGSHEHTVRKILKQYAVSGTFLFLYYAELRNTSIHPRIENYYNYFAVKSAQDIIRIMYGRSFHFNTRVVKYILLMNDADFTLVMQSISPMQRRELLDLAISNNYHQIKAYQKNILNLKPDTSCQLT</sequence>
<proteinExistence type="predicted"/>
<dbReference type="Proteomes" id="UP001207742">
    <property type="component" value="Unassembled WGS sequence"/>
</dbReference>
<keyword evidence="2" id="KW-1185">Reference proteome</keyword>
<protein>
    <submittedName>
        <fullName evidence="1">Phosphoribosyltransferase family protein</fullName>
    </submittedName>
</protein>